<proteinExistence type="predicted"/>
<name>W6V4Y7_ECHGR</name>
<dbReference type="Proteomes" id="UP000019149">
    <property type="component" value="Unassembled WGS sequence"/>
</dbReference>
<dbReference type="EMBL" id="APAU02000022">
    <property type="protein sequence ID" value="EUB61279.1"/>
    <property type="molecule type" value="Genomic_DNA"/>
</dbReference>
<gene>
    <name evidence="1" type="ORF">EGR_03954</name>
</gene>
<dbReference type="AlphaFoldDB" id="W6V4Y7"/>
<evidence type="ECO:0000313" key="1">
    <source>
        <dbReference type="EMBL" id="EUB61279.1"/>
    </source>
</evidence>
<accession>W6V4Y7</accession>
<reference evidence="1 2" key="1">
    <citation type="journal article" date="2013" name="Nat. Genet.">
        <title>The genome of the hydatid tapeworm Echinococcus granulosus.</title>
        <authorList>
            <person name="Zheng H."/>
            <person name="Zhang W."/>
            <person name="Zhang L."/>
            <person name="Zhang Z."/>
            <person name="Li J."/>
            <person name="Lu G."/>
            <person name="Zhu Y."/>
            <person name="Wang Y."/>
            <person name="Huang Y."/>
            <person name="Liu J."/>
            <person name="Kang H."/>
            <person name="Chen J."/>
            <person name="Wang L."/>
            <person name="Chen A."/>
            <person name="Yu S."/>
            <person name="Gao Z."/>
            <person name="Jin L."/>
            <person name="Gu W."/>
            <person name="Wang Z."/>
            <person name="Zhao L."/>
            <person name="Shi B."/>
            <person name="Wen H."/>
            <person name="Lin R."/>
            <person name="Jones M.K."/>
            <person name="Brejova B."/>
            <person name="Vinar T."/>
            <person name="Zhao G."/>
            <person name="McManus D.P."/>
            <person name="Chen Z."/>
            <person name="Zhou Y."/>
            <person name="Wang S."/>
        </authorList>
    </citation>
    <scope>NUCLEOTIDE SEQUENCE [LARGE SCALE GENOMIC DNA]</scope>
</reference>
<protein>
    <submittedName>
        <fullName evidence="1">Uncharacterized protein</fullName>
    </submittedName>
</protein>
<dbReference type="KEGG" id="egl:EGR_03954"/>
<organism evidence="1 2">
    <name type="scientific">Echinococcus granulosus</name>
    <name type="common">Hydatid tapeworm</name>
    <dbReference type="NCBI Taxonomy" id="6210"/>
    <lineage>
        <taxon>Eukaryota</taxon>
        <taxon>Metazoa</taxon>
        <taxon>Spiralia</taxon>
        <taxon>Lophotrochozoa</taxon>
        <taxon>Platyhelminthes</taxon>
        <taxon>Cestoda</taxon>
        <taxon>Eucestoda</taxon>
        <taxon>Cyclophyllidea</taxon>
        <taxon>Taeniidae</taxon>
        <taxon>Echinococcus</taxon>
        <taxon>Echinococcus granulosus group</taxon>
    </lineage>
</organism>
<dbReference type="CTD" id="36339669"/>
<evidence type="ECO:0000313" key="2">
    <source>
        <dbReference type="Proteomes" id="UP000019149"/>
    </source>
</evidence>
<dbReference type="RefSeq" id="XP_024352475.1">
    <property type="nucleotide sequence ID" value="XM_024493203.1"/>
</dbReference>
<sequence>MNLSSASNFFVYYHSKHLNGSVYEYAYEFNLVLSKCFSLSLKANEIVITDRSFSLKSFKPSELECSLEVTAATIHAKNAQRKKWEVISSNFKMLFIAVGAASKNHFKKSRYFQIQTSFKDSTDDPPSLELDKNNKLIAEWMDRQMNGSKNKMSAIGGPICIRGHPSFYAAFLFECHALKFPTSNLKIH</sequence>
<dbReference type="GeneID" id="36339669"/>
<keyword evidence="2" id="KW-1185">Reference proteome</keyword>
<comment type="caution">
    <text evidence="1">The sequence shown here is derived from an EMBL/GenBank/DDBJ whole genome shotgun (WGS) entry which is preliminary data.</text>
</comment>